<dbReference type="InterPro" id="IPR013780">
    <property type="entry name" value="Glyco_hydro_b"/>
</dbReference>
<keyword evidence="4" id="KW-0732">Signal</keyword>
<dbReference type="RefSeq" id="WP_264515419.1">
    <property type="nucleotide sequence ID" value="NZ_JAPDDR010000011.1"/>
</dbReference>
<evidence type="ECO:0000256" key="1">
    <source>
        <dbReference type="ARBA" id="ARBA00001913"/>
    </source>
</evidence>
<dbReference type="Gene3D" id="3.20.20.80">
    <property type="entry name" value="Glycosidases"/>
    <property type="match status" value="1"/>
</dbReference>
<dbReference type="GO" id="GO:0016787">
    <property type="term" value="F:hydrolase activity"/>
    <property type="evidence" value="ECO:0007669"/>
    <property type="project" value="UniProtKB-KW"/>
</dbReference>
<comment type="caution">
    <text evidence="7">The sequence shown here is derived from an EMBL/GenBank/DDBJ whole genome shotgun (WGS) entry which is preliminary data.</text>
</comment>
<dbReference type="SMART" id="SM01065">
    <property type="entry name" value="CBM_2"/>
    <property type="match status" value="1"/>
</dbReference>
<dbReference type="InterPro" id="IPR031319">
    <property type="entry name" value="A-amylase_C"/>
</dbReference>
<reference evidence="7" key="1">
    <citation type="submission" date="2022-10" db="EMBL/GenBank/DDBJ databases">
        <title>Luteolibacter sp. GHJ8, whole genome shotgun sequencing project.</title>
        <authorList>
            <person name="Zhao G."/>
            <person name="Shen L."/>
        </authorList>
    </citation>
    <scope>NUCLEOTIDE SEQUENCE</scope>
    <source>
        <strain evidence="7">GHJ8</strain>
    </source>
</reference>
<dbReference type="InterPro" id="IPR017853">
    <property type="entry name" value="GH"/>
</dbReference>
<dbReference type="Pfam" id="PF02806">
    <property type="entry name" value="Alpha-amylase_C"/>
    <property type="match status" value="1"/>
</dbReference>
<dbReference type="Pfam" id="PF00686">
    <property type="entry name" value="CBM_20"/>
    <property type="match status" value="1"/>
</dbReference>
<dbReference type="PANTHER" id="PTHR10357:SF215">
    <property type="entry name" value="ALPHA-AMYLASE 1"/>
    <property type="match status" value="1"/>
</dbReference>
<comment type="cofactor">
    <cofactor evidence="1">
        <name>Ca(2+)</name>
        <dbReference type="ChEBI" id="CHEBI:29108"/>
    </cofactor>
</comment>
<dbReference type="InterPro" id="IPR013783">
    <property type="entry name" value="Ig-like_fold"/>
</dbReference>
<dbReference type="InterPro" id="IPR006047">
    <property type="entry name" value="GH13_cat_dom"/>
</dbReference>
<dbReference type="InterPro" id="IPR006048">
    <property type="entry name" value="A-amylase/branching_C"/>
</dbReference>
<accession>A0ABT3G8A2</accession>
<sequence>MSTSTPDTSELEVLTGSDAEFRAQTIYFIVLDRFHEGSPDKPRENDGMLDPERKQWNKYWGGDLQGLLDKLDYLRSFGIGALWSTPLFEQVESMTNGDSEPRAPIHGYWTSDFKRINPRWMNHPEEKRIFTRNDTVFDALLARMHDQEMKFILDFVCNHSSPQTAAGKGKLYDDGKLVADFDNDVDHWYHHYGEVTDWCDEWQLQNKEIGGLATFNENNILFRNYIKEAVRLWLGKGVDGLRIDTVKHMPLWFWQEFSADTDAANPEVFRFGEWINSDPEDELSVEFSNRSGMSILDFGLCHAIRDCFAAQDGRGFNALSRVLECDGKYSCATELVTFFENHDMPRLQSLGVSDRQLELALVLLLLSRGIPCLYYGCEQYLHNDTDGGNDPYNRPMMERWELTEATRIIGILAAERRQNEAIQFGGQRPRWIDENTYVFERSYRSSCCLVILNKGEARTLELENLALPDGEYRCLLGDARVVTQDGKATLELGKESAIVISRPEQTLQGDTKVRLLLNGAPTNPGDRVLVIGDCEELGSWDLNEGIELECINNNTWFGELVFKASAGKVAGYKYVILPPERDAAPCRENLLVRRRLILANRCAKWRDNWERS</sequence>
<dbReference type="SMART" id="SM00632">
    <property type="entry name" value="Aamy_C"/>
    <property type="match status" value="1"/>
</dbReference>
<organism evidence="7 8">
    <name type="scientific">Luteolibacter rhizosphaerae</name>
    <dbReference type="NCBI Taxonomy" id="2989719"/>
    <lineage>
        <taxon>Bacteria</taxon>
        <taxon>Pseudomonadati</taxon>
        <taxon>Verrucomicrobiota</taxon>
        <taxon>Verrucomicrobiia</taxon>
        <taxon>Verrucomicrobiales</taxon>
        <taxon>Verrucomicrobiaceae</taxon>
        <taxon>Luteolibacter</taxon>
    </lineage>
</organism>
<evidence type="ECO:0000313" key="7">
    <source>
        <dbReference type="EMBL" id="MCW1915857.1"/>
    </source>
</evidence>
<evidence type="ECO:0000256" key="2">
    <source>
        <dbReference type="ARBA" id="ARBA00008061"/>
    </source>
</evidence>
<evidence type="ECO:0000256" key="5">
    <source>
        <dbReference type="ARBA" id="ARBA00022837"/>
    </source>
</evidence>
<keyword evidence="3" id="KW-0479">Metal-binding</keyword>
<dbReference type="Proteomes" id="UP001165653">
    <property type="component" value="Unassembled WGS sequence"/>
</dbReference>
<evidence type="ECO:0000256" key="3">
    <source>
        <dbReference type="ARBA" id="ARBA00022723"/>
    </source>
</evidence>
<feature type="domain" description="CBM20" evidence="6">
    <location>
        <begin position="505"/>
        <end position="612"/>
    </location>
</feature>
<dbReference type="PANTHER" id="PTHR10357">
    <property type="entry name" value="ALPHA-AMYLASE FAMILY MEMBER"/>
    <property type="match status" value="1"/>
</dbReference>
<dbReference type="InterPro" id="IPR013784">
    <property type="entry name" value="Carb-bd-like_fold"/>
</dbReference>
<dbReference type="PROSITE" id="PS51166">
    <property type="entry name" value="CBM20"/>
    <property type="match status" value="1"/>
</dbReference>
<protein>
    <submittedName>
        <fullName evidence="7">Alpha-amylase family glycosyl hydrolase</fullName>
    </submittedName>
</protein>
<dbReference type="SUPFAM" id="SSF49452">
    <property type="entry name" value="Starch-binding domain-like"/>
    <property type="match status" value="1"/>
</dbReference>
<proteinExistence type="inferred from homology"/>
<evidence type="ECO:0000313" key="8">
    <source>
        <dbReference type="Proteomes" id="UP001165653"/>
    </source>
</evidence>
<evidence type="ECO:0000259" key="6">
    <source>
        <dbReference type="PROSITE" id="PS51166"/>
    </source>
</evidence>
<keyword evidence="8" id="KW-1185">Reference proteome</keyword>
<comment type="similarity">
    <text evidence="2">Belongs to the glycosyl hydrolase 13 family.</text>
</comment>
<evidence type="ECO:0000256" key="4">
    <source>
        <dbReference type="ARBA" id="ARBA00022729"/>
    </source>
</evidence>
<keyword evidence="5" id="KW-0106">Calcium</keyword>
<name>A0ABT3G8A2_9BACT</name>
<dbReference type="EMBL" id="JAPDDR010000011">
    <property type="protein sequence ID" value="MCW1915857.1"/>
    <property type="molecule type" value="Genomic_DNA"/>
</dbReference>
<dbReference type="Gene3D" id="2.60.40.10">
    <property type="entry name" value="Immunoglobulins"/>
    <property type="match status" value="1"/>
</dbReference>
<gene>
    <name evidence="7" type="ORF">OJ996_19880</name>
</gene>
<dbReference type="Pfam" id="PF00128">
    <property type="entry name" value="Alpha-amylase"/>
    <property type="match status" value="1"/>
</dbReference>
<dbReference type="Gene3D" id="2.60.40.1180">
    <property type="entry name" value="Golgi alpha-mannosidase II"/>
    <property type="match status" value="1"/>
</dbReference>
<dbReference type="InterPro" id="IPR002044">
    <property type="entry name" value="CBM20"/>
</dbReference>
<dbReference type="SUPFAM" id="SSF51011">
    <property type="entry name" value="Glycosyl hydrolase domain"/>
    <property type="match status" value="1"/>
</dbReference>
<dbReference type="SUPFAM" id="SSF51445">
    <property type="entry name" value="(Trans)glycosidases"/>
    <property type="match status" value="1"/>
</dbReference>
<dbReference type="SMART" id="SM00642">
    <property type="entry name" value="Aamy"/>
    <property type="match status" value="1"/>
</dbReference>
<keyword evidence="7" id="KW-0378">Hydrolase</keyword>